<dbReference type="InterPro" id="IPR050109">
    <property type="entry name" value="HTH-type_TetR-like_transc_reg"/>
</dbReference>
<dbReference type="PROSITE" id="PS50977">
    <property type="entry name" value="HTH_TETR_2"/>
    <property type="match status" value="1"/>
</dbReference>
<evidence type="ECO:0000259" key="3">
    <source>
        <dbReference type="PROSITE" id="PS50977"/>
    </source>
</evidence>
<proteinExistence type="predicted"/>
<dbReference type="Pfam" id="PF17937">
    <property type="entry name" value="TetR_C_28"/>
    <property type="match status" value="1"/>
</dbReference>
<evidence type="ECO:0000256" key="1">
    <source>
        <dbReference type="ARBA" id="ARBA00023125"/>
    </source>
</evidence>
<keyword evidence="1 2" id="KW-0238">DNA-binding</keyword>
<sequence length="181" mass="19388">MADTRTRLLDAAADIVVRDGAQHLTLDAVAERAGVSKGGLLYHFRSKNALVVAMVERVVAEFDRALEAAPGQPRAATRAYLSSTIGREWSAGGDGDSDRLVAALFAAALVEPSALEPLRAMYARWQQRLEEDGLDPAVATLVRMAVDGWWLSRLAGLAPPGPELHARVFAQLSALIDGEDT</sequence>
<feature type="domain" description="HTH tetR-type" evidence="3">
    <location>
        <begin position="2"/>
        <end position="62"/>
    </location>
</feature>
<dbReference type="InterPro" id="IPR009057">
    <property type="entry name" value="Homeodomain-like_sf"/>
</dbReference>
<dbReference type="eggNOG" id="COG1309">
    <property type="taxonomic scope" value="Bacteria"/>
</dbReference>
<dbReference type="PRINTS" id="PR00455">
    <property type="entry name" value="HTHTETR"/>
</dbReference>
<dbReference type="Proteomes" id="UP000183376">
    <property type="component" value="Chromosome I"/>
</dbReference>
<dbReference type="STRING" id="211114.SAMN04489726_0856"/>
<dbReference type="AlphaFoldDB" id="A0A1G9S2W1"/>
<dbReference type="SUPFAM" id="SSF46689">
    <property type="entry name" value="Homeodomain-like"/>
    <property type="match status" value="1"/>
</dbReference>
<accession>A0A1G9S2W1</accession>
<dbReference type="InterPro" id="IPR001647">
    <property type="entry name" value="HTH_TetR"/>
</dbReference>
<reference evidence="4 5" key="1">
    <citation type="submission" date="2016-10" db="EMBL/GenBank/DDBJ databases">
        <authorList>
            <person name="de Groot N.N."/>
        </authorList>
    </citation>
    <scope>NUCLEOTIDE SEQUENCE [LARGE SCALE GENOMIC DNA]</scope>
    <source>
        <strain evidence="4 5">DSM 44149</strain>
    </source>
</reference>
<dbReference type="OrthoDB" id="9806334at2"/>
<dbReference type="RefSeq" id="WP_030430784.1">
    <property type="nucleotide sequence ID" value="NZ_JOEF01000015.1"/>
</dbReference>
<dbReference type="InterPro" id="IPR036271">
    <property type="entry name" value="Tet_transcr_reg_TetR-rel_C_sf"/>
</dbReference>
<evidence type="ECO:0000313" key="5">
    <source>
        <dbReference type="Proteomes" id="UP000183376"/>
    </source>
</evidence>
<dbReference type="EMBL" id="LT629701">
    <property type="protein sequence ID" value="SDM29833.1"/>
    <property type="molecule type" value="Genomic_DNA"/>
</dbReference>
<dbReference type="PANTHER" id="PTHR30055">
    <property type="entry name" value="HTH-TYPE TRANSCRIPTIONAL REGULATOR RUTR"/>
    <property type="match status" value="1"/>
</dbReference>
<feature type="DNA-binding region" description="H-T-H motif" evidence="2">
    <location>
        <begin position="25"/>
        <end position="44"/>
    </location>
</feature>
<evidence type="ECO:0000313" key="4">
    <source>
        <dbReference type="EMBL" id="SDM29833.1"/>
    </source>
</evidence>
<dbReference type="InterPro" id="IPR041479">
    <property type="entry name" value="TetR_CgmR_C"/>
</dbReference>
<dbReference type="PANTHER" id="PTHR30055:SF148">
    <property type="entry name" value="TETR-FAMILY TRANSCRIPTIONAL REGULATOR"/>
    <property type="match status" value="1"/>
</dbReference>
<dbReference type="SUPFAM" id="SSF48498">
    <property type="entry name" value="Tetracyclin repressor-like, C-terminal domain"/>
    <property type="match status" value="1"/>
</dbReference>
<evidence type="ECO:0000256" key="2">
    <source>
        <dbReference type="PROSITE-ProRule" id="PRU00335"/>
    </source>
</evidence>
<name>A0A1G9S2W1_ALLAB</name>
<organism evidence="4 5">
    <name type="scientific">Allokutzneria albata</name>
    <name type="common">Kibdelosporangium albatum</name>
    <dbReference type="NCBI Taxonomy" id="211114"/>
    <lineage>
        <taxon>Bacteria</taxon>
        <taxon>Bacillati</taxon>
        <taxon>Actinomycetota</taxon>
        <taxon>Actinomycetes</taxon>
        <taxon>Pseudonocardiales</taxon>
        <taxon>Pseudonocardiaceae</taxon>
        <taxon>Allokutzneria</taxon>
    </lineage>
</organism>
<gene>
    <name evidence="4" type="ORF">SAMN04489726_0856</name>
</gene>
<protein>
    <submittedName>
        <fullName evidence="4">DNA-binding transcriptional regulator, AcrR family</fullName>
    </submittedName>
</protein>
<dbReference type="GO" id="GO:0003700">
    <property type="term" value="F:DNA-binding transcription factor activity"/>
    <property type="evidence" value="ECO:0007669"/>
    <property type="project" value="TreeGrafter"/>
</dbReference>
<dbReference type="Pfam" id="PF00440">
    <property type="entry name" value="TetR_N"/>
    <property type="match status" value="1"/>
</dbReference>
<keyword evidence="5" id="KW-1185">Reference proteome</keyword>
<dbReference type="GO" id="GO:0000976">
    <property type="term" value="F:transcription cis-regulatory region binding"/>
    <property type="evidence" value="ECO:0007669"/>
    <property type="project" value="TreeGrafter"/>
</dbReference>
<dbReference type="Gene3D" id="1.10.357.10">
    <property type="entry name" value="Tetracycline Repressor, domain 2"/>
    <property type="match status" value="1"/>
</dbReference>